<name>A0A4Q7NMU5_9BURK</name>
<evidence type="ECO:0000259" key="2">
    <source>
        <dbReference type="Pfam" id="PF01965"/>
    </source>
</evidence>
<dbReference type="OrthoDB" id="9792284at2"/>
<dbReference type="EMBL" id="SGXC01000001">
    <property type="protein sequence ID" value="RZS85860.1"/>
    <property type="molecule type" value="Genomic_DNA"/>
</dbReference>
<keyword evidence="4" id="KW-1185">Reference proteome</keyword>
<dbReference type="Gene3D" id="3.40.50.880">
    <property type="match status" value="1"/>
</dbReference>
<dbReference type="InterPro" id="IPR006286">
    <property type="entry name" value="C56_PfpI-like"/>
</dbReference>
<feature type="domain" description="DJ-1/PfpI" evidence="2">
    <location>
        <begin position="10"/>
        <end position="175"/>
    </location>
</feature>
<protein>
    <submittedName>
        <fullName evidence="3">Protease I</fullName>
    </submittedName>
</protein>
<dbReference type="RefSeq" id="WP_130357009.1">
    <property type="nucleotide sequence ID" value="NZ_SGXC01000001.1"/>
</dbReference>
<proteinExistence type="inferred from homology"/>
<comment type="caution">
    <text evidence="3">The sequence shown here is derived from an EMBL/GenBank/DDBJ whole genome shotgun (WGS) entry which is preliminary data.</text>
</comment>
<dbReference type="InterPro" id="IPR002818">
    <property type="entry name" value="DJ-1/PfpI"/>
</dbReference>
<dbReference type="GO" id="GO:0008233">
    <property type="term" value="F:peptidase activity"/>
    <property type="evidence" value="ECO:0007669"/>
    <property type="project" value="UniProtKB-KW"/>
</dbReference>
<dbReference type="NCBIfam" id="TIGR01382">
    <property type="entry name" value="PfpI"/>
    <property type="match status" value="1"/>
</dbReference>
<dbReference type="PANTHER" id="PTHR42733:SF12">
    <property type="entry name" value="PROTEINASE"/>
    <property type="match status" value="1"/>
</dbReference>
<evidence type="ECO:0000256" key="1">
    <source>
        <dbReference type="ARBA" id="ARBA00008542"/>
    </source>
</evidence>
<sequence length="192" mass="20607">MAKPLQGLTVAIVATDNFEQVELTSPKEALERAGATVHILSAQAGEIRGMKHDEKADRFRVEASWNDADPTRYAGVVVPGGVFNADVIRTDKGAQRFVQALHDTGKPVAVICHGPWLLVSAGMVDGRQLTSWPSLQEDIRNAGGQWVDEEVVLDGNLITSRKPDDLPAFNAKLIEALSNVESADTPSGAQPT</sequence>
<dbReference type="Proteomes" id="UP000292445">
    <property type="component" value="Unassembled WGS sequence"/>
</dbReference>
<dbReference type="PANTHER" id="PTHR42733">
    <property type="entry name" value="DJ-1 PROTEIN"/>
    <property type="match status" value="1"/>
</dbReference>
<keyword evidence="3" id="KW-0378">Hydrolase</keyword>
<dbReference type="CDD" id="cd03134">
    <property type="entry name" value="GATase1_PfpI_like"/>
    <property type="match status" value="1"/>
</dbReference>
<evidence type="ECO:0000313" key="3">
    <source>
        <dbReference type="EMBL" id="RZS85860.1"/>
    </source>
</evidence>
<comment type="similarity">
    <text evidence="1">Belongs to the peptidase C56 family.</text>
</comment>
<keyword evidence="3" id="KW-0645">Protease</keyword>
<dbReference type="GO" id="GO:0006508">
    <property type="term" value="P:proteolysis"/>
    <property type="evidence" value="ECO:0007669"/>
    <property type="project" value="UniProtKB-KW"/>
</dbReference>
<dbReference type="PROSITE" id="PS51276">
    <property type="entry name" value="PEPTIDASE_C56_PFPI"/>
    <property type="match status" value="1"/>
</dbReference>
<dbReference type="InterPro" id="IPR029062">
    <property type="entry name" value="Class_I_gatase-like"/>
</dbReference>
<dbReference type="SUPFAM" id="SSF52317">
    <property type="entry name" value="Class I glutamine amidotransferase-like"/>
    <property type="match status" value="1"/>
</dbReference>
<dbReference type="AlphaFoldDB" id="A0A4Q7NMU5"/>
<organism evidence="3 4">
    <name type="scientific">Pigmentiphaga kullae</name>
    <dbReference type="NCBI Taxonomy" id="151784"/>
    <lineage>
        <taxon>Bacteria</taxon>
        <taxon>Pseudomonadati</taxon>
        <taxon>Pseudomonadota</taxon>
        <taxon>Betaproteobacteria</taxon>
        <taxon>Burkholderiales</taxon>
        <taxon>Alcaligenaceae</taxon>
        <taxon>Pigmentiphaga</taxon>
    </lineage>
</organism>
<accession>A0A4Q7NMU5</accession>
<dbReference type="Pfam" id="PF01965">
    <property type="entry name" value="DJ-1_PfpI"/>
    <property type="match status" value="1"/>
</dbReference>
<reference evidence="3 4" key="1">
    <citation type="submission" date="2019-02" db="EMBL/GenBank/DDBJ databases">
        <title>Genomic Encyclopedia of Type Strains, Phase IV (KMG-IV): sequencing the most valuable type-strain genomes for metagenomic binning, comparative biology and taxonomic classification.</title>
        <authorList>
            <person name="Goeker M."/>
        </authorList>
    </citation>
    <scope>NUCLEOTIDE SEQUENCE [LARGE SCALE GENOMIC DNA]</scope>
    <source>
        <strain evidence="3 4">K24</strain>
    </source>
</reference>
<gene>
    <name evidence="3" type="ORF">EV675_1890</name>
</gene>
<evidence type="ECO:0000313" key="4">
    <source>
        <dbReference type="Proteomes" id="UP000292445"/>
    </source>
</evidence>